<dbReference type="GO" id="GO:0008289">
    <property type="term" value="F:lipid binding"/>
    <property type="evidence" value="ECO:0007669"/>
    <property type="project" value="UniProtKB-KW"/>
</dbReference>
<dbReference type="EMBL" id="JANKBY010000049">
    <property type="protein sequence ID" value="MCR1822335.1"/>
    <property type="molecule type" value="Genomic_DNA"/>
</dbReference>
<name>A0A9X2M981_9FIRM</name>
<accession>A0A9X2M981</accession>
<dbReference type="Gene3D" id="3.30.1180.10">
    <property type="match status" value="1"/>
</dbReference>
<dbReference type="PANTHER" id="PTHR33434:SF2">
    <property type="entry name" value="FATTY ACID-BINDING PROTEIN TM_1468"/>
    <property type="match status" value="1"/>
</dbReference>
<dbReference type="InterPro" id="IPR043168">
    <property type="entry name" value="DegV_C"/>
</dbReference>
<reference evidence="2" key="1">
    <citation type="submission" date="2022-07" db="EMBL/GenBank/DDBJ databases">
        <title>Enhanced cultured diversity of the mouse gut microbiota enables custom-made synthetic communities.</title>
        <authorList>
            <person name="Afrizal A."/>
        </authorList>
    </citation>
    <scope>NUCLEOTIDE SEQUENCE</scope>
    <source>
        <strain evidence="2">DSM 29186</strain>
    </source>
</reference>
<dbReference type="PROSITE" id="PS51482">
    <property type="entry name" value="DEGV"/>
    <property type="match status" value="1"/>
</dbReference>
<keyword evidence="1" id="KW-0446">Lipid-binding</keyword>
<dbReference type="InterPro" id="IPR050270">
    <property type="entry name" value="DegV_domain_contain"/>
</dbReference>
<protein>
    <submittedName>
        <fullName evidence="2">DegV family protein</fullName>
    </submittedName>
</protein>
<dbReference type="RefSeq" id="WP_257560251.1">
    <property type="nucleotide sequence ID" value="NZ_JANKBY010000049.1"/>
</dbReference>
<dbReference type="Proteomes" id="UP001140817">
    <property type="component" value="Unassembled WGS sequence"/>
</dbReference>
<dbReference type="AlphaFoldDB" id="A0A9X2M981"/>
<sequence length="278" mass="30561">MKKIKIITDSSCDLNKDIIEKYNINIVPLNVSFGEDTYIDGELDKSEFYERMRNSKELPKTSCPSPDKFMQSYEGDEDVIIFTIASALSGTYSAALLAKNMMLEENPNKKIAVIDTETGSIAQGQFIIKAAKLVEEGKTFEEVIDEIEKLKKDKFFYGSLETLENAIKGGRVNPLAGKLINALNMKVIIKVGDGEVKPIDSARGCNNSIKKVAGKISDMISNGNYTSLAIAHANCLEKAEKAKEIILKNHDFEEIIISEIGSVMGTYTSEGAILVSVL</sequence>
<gene>
    <name evidence="2" type="ORF">NSA58_05995</name>
</gene>
<dbReference type="Gene3D" id="3.40.50.10170">
    <property type="match status" value="1"/>
</dbReference>
<dbReference type="NCBIfam" id="TIGR00762">
    <property type="entry name" value="DegV"/>
    <property type="match status" value="1"/>
</dbReference>
<proteinExistence type="predicted"/>
<dbReference type="InterPro" id="IPR003797">
    <property type="entry name" value="DegV"/>
</dbReference>
<evidence type="ECO:0000313" key="3">
    <source>
        <dbReference type="Proteomes" id="UP001140817"/>
    </source>
</evidence>
<organism evidence="2 3">
    <name type="scientific">Terrisporobacter muris</name>
    <dbReference type="NCBI Taxonomy" id="2963284"/>
    <lineage>
        <taxon>Bacteria</taxon>
        <taxon>Bacillati</taxon>
        <taxon>Bacillota</taxon>
        <taxon>Clostridia</taxon>
        <taxon>Peptostreptococcales</taxon>
        <taxon>Peptostreptococcaceae</taxon>
        <taxon>Terrisporobacter</taxon>
    </lineage>
</organism>
<dbReference type="PANTHER" id="PTHR33434">
    <property type="entry name" value="DEGV DOMAIN-CONTAINING PROTEIN DR_1986-RELATED"/>
    <property type="match status" value="1"/>
</dbReference>
<dbReference type="Pfam" id="PF02645">
    <property type="entry name" value="DegV"/>
    <property type="match status" value="1"/>
</dbReference>
<comment type="caution">
    <text evidence="2">The sequence shown here is derived from an EMBL/GenBank/DDBJ whole genome shotgun (WGS) entry which is preliminary data.</text>
</comment>
<evidence type="ECO:0000256" key="1">
    <source>
        <dbReference type="ARBA" id="ARBA00023121"/>
    </source>
</evidence>
<keyword evidence="3" id="KW-1185">Reference proteome</keyword>
<evidence type="ECO:0000313" key="2">
    <source>
        <dbReference type="EMBL" id="MCR1822335.1"/>
    </source>
</evidence>
<dbReference type="SUPFAM" id="SSF82549">
    <property type="entry name" value="DAK1/DegV-like"/>
    <property type="match status" value="1"/>
</dbReference>